<accession>A0A926FJS9</accession>
<proteinExistence type="predicted"/>
<comment type="caution">
    <text evidence="2">The sequence shown here is derived from an EMBL/GenBank/DDBJ whole genome shotgun (WGS) entry which is preliminary data.</text>
</comment>
<dbReference type="EMBL" id="JACLAN010000003">
    <property type="protein sequence ID" value="MBC8673969.1"/>
    <property type="molecule type" value="Genomic_DNA"/>
</dbReference>
<evidence type="ECO:0000256" key="1">
    <source>
        <dbReference type="SAM" id="MobiDB-lite"/>
    </source>
</evidence>
<feature type="compositionally biased region" description="Basic and acidic residues" evidence="1">
    <location>
        <begin position="1"/>
        <end position="15"/>
    </location>
</feature>
<feature type="region of interest" description="Disordered" evidence="1">
    <location>
        <begin position="1"/>
        <end position="34"/>
    </location>
</feature>
<sequence>MQQHAFDRAARHEAGDGEDEQGDTEKRQDDQNVRRKNTTAWWNLVLVVLLWPVTSGDGPVLPGITHWIAGY</sequence>
<evidence type="ECO:0000313" key="2">
    <source>
        <dbReference type="EMBL" id="MBC8673969.1"/>
    </source>
</evidence>
<reference evidence="2" key="1">
    <citation type="submission" date="2020-07" db="EMBL/GenBank/DDBJ databases">
        <title>Carbapenem Resistant Aeromonas hydrophila Carrying blacphA7 Isolated from Two Solid Organ Transplant Patients.</title>
        <authorList>
            <person name="Hilt E."/>
            <person name="Fitzwater S.P."/>
            <person name="Ward K."/>
            <person name="De St Maurice A."/>
            <person name="Chandrasekaran S."/>
            <person name="Garner O.B."/>
            <person name="Yang S."/>
        </authorList>
    </citation>
    <scope>NUCLEOTIDE SEQUENCE</scope>
    <source>
        <strain evidence="2">B-1</strain>
    </source>
</reference>
<feature type="compositionally biased region" description="Basic and acidic residues" evidence="1">
    <location>
        <begin position="23"/>
        <end position="33"/>
    </location>
</feature>
<protein>
    <submittedName>
        <fullName evidence="2">Uncharacterized protein</fullName>
    </submittedName>
</protein>
<dbReference type="AlphaFoldDB" id="A0A926FJS9"/>
<gene>
    <name evidence="2" type="ORF">H2136_08490</name>
</gene>
<name>A0A926FJS9_AERHY</name>
<organism evidence="2">
    <name type="scientific">Aeromonas hydrophila</name>
    <dbReference type="NCBI Taxonomy" id="644"/>
    <lineage>
        <taxon>Bacteria</taxon>
        <taxon>Pseudomonadati</taxon>
        <taxon>Pseudomonadota</taxon>
        <taxon>Gammaproteobacteria</taxon>
        <taxon>Aeromonadales</taxon>
        <taxon>Aeromonadaceae</taxon>
        <taxon>Aeromonas</taxon>
    </lineage>
</organism>